<reference evidence="8" key="1">
    <citation type="journal article" date="2006" name="PLoS Biol.">
        <title>Macronuclear genome sequence of the ciliate Tetrahymena thermophila, a model eukaryote.</title>
        <authorList>
            <person name="Eisen J.A."/>
            <person name="Coyne R.S."/>
            <person name="Wu M."/>
            <person name="Wu D."/>
            <person name="Thiagarajan M."/>
            <person name="Wortman J.R."/>
            <person name="Badger J.H."/>
            <person name="Ren Q."/>
            <person name="Amedeo P."/>
            <person name="Jones K.M."/>
            <person name="Tallon L.J."/>
            <person name="Delcher A.L."/>
            <person name="Salzberg S.L."/>
            <person name="Silva J.C."/>
            <person name="Haas B.J."/>
            <person name="Majoros W.H."/>
            <person name="Farzad M."/>
            <person name="Carlton J.M."/>
            <person name="Smith R.K. Jr."/>
            <person name="Garg J."/>
            <person name="Pearlman R.E."/>
            <person name="Karrer K.M."/>
            <person name="Sun L."/>
            <person name="Manning G."/>
            <person name="Elde N.C."/>
            <person name="Turkewitz A.P."/>
            <person name="Asai D.J."/>
            <person name="Wilkes D.E."/>
            <person name="Wang Y."/>
            <person name="Cai H."/>
            <person name="Collins K."/>
            <person name="Stewart B.A."/>
            <person name="Lee S.R."/>
            <person name="Wilamowska K."/>
            <person name="Weinberg Z."/>
            <person name="Ruzzo W.L."/>
            <person name="Wloga D."/>
            <person name="Gaertig J."/>
            <person name="Frankel J."/>
            <person name="Tsao C.-C."/>
            <person name="Gorovsky M.A."/>
            <person name="Keeling P.J."/>
            <person name="Waller R.F."/>
            <person name="Patron N.J."/>
            <person name="Cherry J.M."/>
            <person name="Stover N.A."/>
            <person name="Krieger C.J."/>
            <person name="del Toro C."/>
            <person name="Ryder H.F."/>
            <person name="Williamson S.C."/>
            <person name="Barbeau R.A."/>
            <person name="Hamilton E.P."/>
            <person name="Orias E."/>
        </authorList>
    </citation>
    <scope>NUCLEOTIDE SEQUENCE [LARGE SCALE GENOMIC DNA]</scope>
    <source>
        <strain evidence="8">SB210</strain>
    </source>
</reference>
<dbReference type="GO" id="GO:0005506">
    <property type="term" value="F:iron ion binding"/>
    <property type="evidence" value="ECO:0007669"/>
    <property type="project" value="InterPro"/>
</dbReference>
<keyword evidence="4 5" id="KW-0472">Membrane</keyword>
<feature type="transmembrane region" description="Helical" evidence="5">
    <location>
        <begin position="236"/>
        <end position="256"/>
    </location>
</feature>
<dbReference type="STRING" id="312017.Q23H45"/>
<dbReference type="PANTHER" id="PTHR11863">
    <property type="entry name" value="STEROL DESATURASE"/>
    <property type="match status" value="1"/>
</dbReference>
<keyword evidence="2 5" id="KW-0812">Transmembrane</keyword>
<feature type="domain" description="Fatty acid hydroxylase" evidence="6">
    <location>
        <begin position="244"/>
        <end position="377"/>
    </location>
</feature>
<evidence type="ECO:0000256" key="5">
    <source>
        <dbReference type="SAM" id="Phobius"/>
    </source>
</evidence>
<evidence type="ECO:0000313" key="8">
    <source>
        <dbReference type="Proteomes" id="UP000009168"/>
    </source>
</evidence>
<dbReference type="GO" id="GO:0016020">
    <property type="term" value="C:membrane"/>
    <property type="evidence" value="ECO:0007669"/>
    <property type="project" value="UniProtKB-SubCell"/>
</dbReference>
<feature type="transmembrane region" description="Helical" evidence="5">
    <location>
        <begin position="105"/>
        <end position="127"/>
    </location>
</feature>
<gene>
    <name evidence="7" type="ORF">TTHERM_00876970</name>
</gene>
<feature type="transmembrane region" description="Helical" evidence="5">
    <location>
        <begin position="203"/>
        <end position="224"/>
    </location>
</feature>
<dbReference type="EMBL" id="GG662702">
    <property type="protein sequence ID" value="EAR95802.3"/>
    <property type="molecule type" value="Genomic_DNA"/>
</dbReference>
<name>Q23H45_TETTS</name>
<accession>Q23H45</accession>
<dbReference type="GO" id="GO:0008610">
    <property type="term" value="P:lipid biosynthetic process"/>
    <property type="evidence" value="ECO:0007669"/>
    <property type="project" value="InterPro"/>
</dbReference>
<dbReference type="KEGG" id="tet:TTHERM_00876970"/>
<dbReference type="Pfam" id="PF04116">
    <property type="entry name" value="FA_hydroxylase"/>
    <property type="match status" value="1"/>
</dbReference>
<protein>
    <submittedName>
        <fullName evidence="7">Sterol desaturase</fullName>
    </submittedName>
</protein>
<dbReference type="OrthoDB" id="1658724at2759"/>
<dbReference type="InParanoid" id="Q23H45"/>
<dbReference type="AlphaFoldDB" id="Q23H45"/>
<evidence type="ECO:0000256" key="2">
    <source>
        <dbReference type="ARBA" id="ARBA00022692"/>
    </source>
</evidence>
<dbReference type="InterPro" id="IPR006694">
    <property type="entry name" value="Fatty_acid_hydroxylase"/>
</dbReference>
<dbReference type="GO" id="GO:0016491">
    <property type="term" value="F:oxidoreductase activity"/>
    <property type="evidence" value="ECO:0007669"/>
    <property type="project" value="InterPro"/>
</dbReference>
<dbReference type="RefSeq" id="XP_001016047.3">
    <property type="nucleotide sequence ID" value="XM_001016047.3"/>
</dbReference>
<organism evidence="7 8">
    <name type="scientific">Tetrahymena thermophila (strain SB210)</name>
    <dbReference type="NCBI Taxonomy" id="312017"/>
    <lineage>
        <taxon>Eukaryota</taxon>
        <taxon>Sar</taxon>
        <taxon>Alveolata</taxon>
        <taxon>Ciliophora</taxon>
        <taxon>Intramacronucleata</taxon>
        <taxon>Oligohymenophorea</taxon>
        <taxon>Hymenostomatida</taxon>
        <taxon>Tetrahymenina</taxon>
        <taxon>Tetrahymenidae</taxon>
        <taxon>Tetrahymena</taxon>
    </lineage>
</organism>
<sequence length="416" mass="49840">MGIYQWYFLLILLQISILKFNKNVNKYLKFINRAFDVTNVIIDYFQIQQCDKQNPNLIIIFIQDIKLYLFDQMSEKLSKQQELDTKLYSLIEIEKRRYKQKGLHLITAFFLWACFFIGLPIYGKVLWSYVHEFVGQNLKILYPSGMSLLHTAFMLTWYGLFSILYCQNNTVFEKWRVNKNGKWPWQKDKKEWEELKQKTYKCLALHHLIVFPIILLFDSFVTGLKYKTSLEQFPTIGEFFLQILFCMICEDFGFFWSHYTLHHPKLYNSYHKKHHEYEQPYSITAEYSSLPEYILGNLIPSSLGIKLMGSRVHIFTAIAWMMWRTYTTAEVHSGYEIPFSPVRVFPLSGSSYFHNFHHSHNAGAYGSYFLFWDHFMKVDRDFQKFRYTENVKEIEKENLQQKKGINQDSTPNKKVE</sequence>
<evidence type="ECO:0000313" key="7">
    <source>
        <dbReference type="EMBL" id="EAR95802.3"/>
    </source>
</evidence>
<dbReference type="HOGENOM" id="CLU_047036_0_0_1"/>
<dbReference type="Proteomes" id="UP000009168">
    <property type="component" value="Unassembled WGS sequence"/>
</dbReference>
<keyword evidence="3 5" id="KW-1133">Transmembrane helix</keyword>
<dbReference type="GeneID" id="7826410"/>
<dbReference type="InterPro" id="IPR050307">
    <property type="entry name" value="Sterol_Desaturase_Related"/>
</dbReference>
<evidence type="ECO:0000256" key="1">
    <source>
        <dbReference type="ARBA" id="ARBA00004370"/>
    </source>
</evidence>
<evidence type="ECO:0000256" key="3">
    <source>
        <dbReference type="ARBA" id="ARBA00022989"/>
    </source>
</evidence>
<evidence type="ECO:0000256" key="4">
    <source>
        <dbReference type="ARBA" id="ARBA00023136"/>
    </source>
</evidence>
<evidence type="ECO:0000259" key="6">
    <source>
        <dbReference type="Pfam" id="PF04116"/>
    </source>
</evidence>
<proteinExistence type="predicted"/>
<feature type="transmembrane region" description="Helical" evidence="5">
    <location>
        <begin position="6"/>
        <end position="24"/>
    </location>
</feature>
<dbReference type="eggNOG" id="KOG0873">
    <property type="taxonomic scope" value="Eukaryota"/>
</dbReference>
<keyword evidence="8" id="KW-1185">Reference proteome</keyword>
<feature type="transmembrane region" description="Helical" evidence="5">
    <location>
        <begin position="147"/>
        <end position="166"/>
    </location>
</feature>
<comment type="subcellular location">
    <subcellularLocation>
        <location evidence="1">Membrane</location>
    </subcellularLocation>
</comment>